<feature type="domain" description="MobA-like NTP transferase" evidence="1">
    <location>
        <begin position="5"/>
        <end position="169"/>
    </location>
</feature>
<keyword evidence="2" id="KW-0548">Nucleotidyltransferase</keyword>
<dbReference type="InterPro" id="IPR029044">
    <property type="entry name" value="Nucleotide-diphossugar_trans"/>
</dbReference>
<evidence type="ECO:0000259" key="1">
    <source>
        <dbReference type="Pfam" id="PF12804"/>
    </source>
</evidence>
<gene>
    <name evidence="2" type="ORF">J2S63_001155</name>
</gene>
<dbReference type="InterPro" id="IPR025877">
    <property type="entry name" value="MobA-like_NTP_Trfase"/>
</dbReference>
<proteinExistence type="predicted"/>
<dbReference type="PANTHER" id="PTHR43777">
    <property type="entry name" value="MOLYBDENUM COFACTOR CYTIDYLYLTRANSFERASE"/>
    <property type="match status" value="1"/>
</dbReference>
<dbReference type="CDD" id="cd04182">
    <property type="entry name" value="GT_2_like_f"/>
    <property type="match status" value="1"/>
</dbReference>
<evidence type="ECO:0000313" key="3">
    <source>
        <dbReference type="Proteomes" id="UP001183648"/>
    </source>
</evidence>
<name>A0ABU2BSJ5_9ACTN</name>
<organism evidence="2 3">
    <name type="scientific">Nocardioides marmoribigeumensis</name>
    <dbReference type="NCBI Taxonomy" id="433649"/>
    <lineage>
        <taxon>Bacteria</taxon>
        <taxon>Bacillati</taxon>
        <taxon>Actinomycetota</taxon>
        <taxon>Actinomycetes</taxon>
        <taxon>Propionibacteriales</taxon>
        <taxon>Nocardioidaceae</taxon>
        <taxon>Nocardioides</taxon>
    </lineage>
</organism>
<dbReference type="GO" id="GO:0016779">
    <property type="term" value="F:nucleotidyltransferase activity"/>
    <property type="evidence" value="ECO:0007669"/>
    <property type="project" value="UniProtKB-KW"/>
</dbReference>
<dbReference type="EMBL" id="JAVDYG010000001">
    <property type="protein sequence ID" value="MDR7361602.1"/>
    <property type="molecule type" value="Genomic_DNA"/>
</dbReference>
<dbReference type="Pfam" id="PF12804">
    <property type="entry name" value="NTP_transf_3"/>
    <property type="match status" value="1"/>
</dbReference>
<keyword evidence="2" id="KW-0808">Transferase</keyword>
<dbReference type="SUPFAM" id="SSF53448">
    <property type="entry name" value="Nucleotide-diphospho-sugar transferases"/>
    <property type="match status" value="1"/>
</dbReference>
<dbReference type="Gene3D" id="3.90.550.10">
    <property type="entry name" value="Spore Coat Polysaccharide Biosynthesis Protein SpsA, Chain A"/>
    <property type="match status" value="1"/>
</dbReference>
<dbReference type="PANTHER" id="PTHR43777:SF1">
    <property type="entry name" value="MOLYBDENUM COFACTOR CYTIDYLYLTRANSFERASE"/>
    <property type="match status" value="1"/>
</dbReference>
<protein>
    <submittedName>
        <fullName evidence="2">CTP:molybdopterin cytidylyltransferase MocA</fullName>
    </submittedName>
</protein>
<reference evidence="2 3" key="1">
    <citation type="submission" date="2023-07" db="EMBL/GenBank/DDBJ databases">
        <title>Sequencing the genomes of 1000 actinobacteria strains.</title>
        <authorList>
            <person name="Klenk H.-P."/>
        </authorList>
    </citation>
    <scope>NUCLEOTIDE SEQUENCE [LARGE SCALE GENOMIC DNA]</scope>
    <source>
        <strain evidence="2 3">DSM 19426</strain>
    </source>
</reference>
<comment type="caution">
    <text evidence="2">The sequence shown here is derived from an EMBL/GenBank/DDBJ whole genome shotgun (WGS) entry which is preliminary data.</text>
</comment>
<accession>A0ABU2BSJ5</accession>
<evidence type="ECO:0000313" key="2">
    <source>
        <dbReference type="EMBL" id="MDR7361602.1"/>
    </source>
</evidence>
<keyword evidence="3" id="KW-1185">Reference proteome</keyword>
<dbReference type="RefSeq" id="WP_310299784.1">
    <property type="nucleotide sequence ID" value="NZ_BAAAPS010000007.1"/>
</dbReference>
<sequence length="202" mass="22028">MTISGLVLAAGQGRRMGVPKALLHTDGETWANRAVRLLLDGGCHDVLVVTGAAHEEVEEGLPEDDRVSSVHAPRWDEGMGESLRTGLDVLLHGSSSEAALVTLVDLPDLEVPVVERVLERWAEGGEGHQALLRATYDGRPGHPVLLGRAHWRRLLDVVRGDVGAQRYFDLEDDHGPRRNLVEVDCTDLASGRDVDLPEEMDT</sequence>
<dbReference type="Proteomes" id="UP001183648">
    <property type="component" value="Unassembled WGS sequence"/>
</dbReference>